<dbReference type="Pfam" id="PF14896">
    <property type="entry name" value="Arabino_trans_C"/>
    <property type="match status" value="1"/>
</dbReference>
<feature type="transmembrane region" description="Helical" evidence="12">
    <location>
        <begin position="589"/>
        <end position="612"/>
    </location>
</feature>
<evidence type="ECO:0000256" key="3">
    <source>
        <dbReference type="ARBA" id="ARBA00008195"/>
    </source>
</evidence>
<evidence type="ECO:0000256" key="10">
    <source>
        <dbReference type="ARBA" id="ARBA00023316"/>
    </source>
</evidence>
<evidence type="ECO:0000256" key="2">
    <source>
        <dbReference type="ARBA" id="ARBA00004651"/>
    </source>
</evidence>
<feature type="transmembrane region" description="Helical" evidence="12">
    <location>
        <begin position="468"/>
        <end position="488"/>
    </location>
</feature>
<evidence type="ECO:0000259" key="15">
    <source>
        <dbReference type="Pfam" id="PF17689"/>
    </source>
</evidence>
<feature type="transmembrane region" description="Helical" evidence="12">
    <location>
        <begin position="534"/>
        <end position="551"/>
    </location>
</feature>
<keyword evidence="10" id="KW-0961">Cell wall biogenesis/degradation</keyword>
<keyword evidence="8 12" id="KW-1133">Transmembrane helix</keyword>
<dbReference type="Pfam" id="PF17689">
    <property type="entry name" value="Arabino_trans_N"/>
    <property type="match status" value="1"/>
</dbReference>
<feature type="transmembrane region" description="Helical" evidence="12">
    <location>
        <begin position="269"/>
        <end position="286"/>
    </location>
</feature>
<gene>
    <name evidence="16" type="primary">embC_1</name>
    <name evidence="16" type="ORF">nbrc107697_03820</name>
</gene>
<dbReference type="GO" id="GO:0052636">
    <property type="term" value="F:arabinosyltransferase activity"/>
    <property type="evidence" value="ECO:0007669"/>
    <property type="project" value="InterPro"/>
</dbReference>
<dbReference type="InterPro" id="IPR007680">
    <property type="entry name" value="Arabino_trans_central"/>
</dbReference>
<evidence type="ECO:0000256" key="5">
    <source>
        <dbReference type="ARBA" id="ARBA00022676"/>
    </source>
</evidence>
<dbReference type="InterPro" id="IPR042486">
    <property type="entry name" value="Arabino_trans_C_2"/>
</dbReference>
<dbReference type="Pfam" id="PF04602">
    <property type="entry name" value="Arabinose_trans"/>
    <property type="match status" value="1"/>
</dbReference>
<name>A0A7M3SUL9_9ACTN</name>
<comment type="caution">
    <text evidence="16">The sequence shown here is derived from an EMBL/GenBank/DDBJ whole genome shotgun (WGS) entry which is preliminary data.</text>
</comment>
<feature type="transmembrane region" description="Helical" evidence="12">
    <location>
        <begin position="339"/>
        <end position="358"/>
    </location>
</feature>
<dbReference type="Gene3D" id="3.40.190.160">
    <property type="match status" value="1"/>
</dbReference>
<accession>A0A7M3SUL9</accession>
<feature type="domain" description="Arabinofuranosyltransferase central" evidence="13">
    <location>
        <begin position="224"/>
        <end position="682"/>
    </location>
</feature>
<dbReference type="GO" id="GO:0071766">
    <property type="term" value="P:Actinobacterium-type cell wall biogenesis"/>
    <property type="evidence" value="ECO:0007669"/>
    <property type="project" value="InterPro"/>
</dbReference>
<keyword evidence="4" id="KW-1003">Cell membrane</keyword>
<feature type="transmembrane region" description="Helical" evidence="12">
    <location>
        <begin position="424"/>
        <end position="456"/>
    </location>
</feature>
<feature type="region of interest" description="Disordered" evidence="11">
    <location>
        <begin position="787"/>
        <end position="828"/>
    </location>
</feature>
<evidence type="ECO:0000259" key="13">
    <source>
        <dbReference type="Pfam" id="PF04602"/>
    </source>
</evidence>
<feature type="transmembrane region" description="Helical" evidence="12">
    <location>
        <begin position="619"/>
        <end position="642"/>
    </location>
</feature>
<dbReference type="InterPro" id="IPR040920">
    <property type="entry name" value="Arabino_trans_N"/>
</dbReference>
<evidence type="ECO:0000313" key="16">
    <source>
        <dbReference type="EMBL" id="GED96343.1"/>
    </source>
</evidence>
<dbReference type="InterPro" id="IPR032731">
    <property type="entry name" value="Arabino_trans_C"/>
</dbReference>
<dbReference type="Gene3D" id="2.60.120.610">
    <property type="entry name" value="arabinofuranosyltransferase like domain"/>
    <property type="match status" value="1"/>
</dbReference>
<dbReference type="GO" id="GO:0005886">
    <property type="term" value="C:plasma membrane"/>
    <property type="evidence" value="ECO:0007669"/>
    <property type="project" value="UniProtKB-SubCell"/>
</dbReference>
<keyword evidence="17" id="KW-1185">Reference proteome</keyword>
<dbReference type="AlphaFoldDB" id="A0A7M3SUL9"/>
<evidence type="ECO:0000256" key="6">
    <source>
        <dbReference type="ARBA" id="ARBA00022679"/>
    </source>
</evidence>
<dbReference type="InterPro" id="IPR027451">
    <property type="entry name" value="EmbABC_dom1"/>
</dbReference>
<keyword evidence="5" id="KW-0328">Glycosyltransferase</keyword>
<evidence type="ECO:0000256" key="7">
    <source>
        <dbReference type="ARBA" id="ARBA00022692"/>
    </source>
</evidence>
<protein>
    <submittedName>
        <fullName evidence="16">Putative arabinosyltransferase C</fullName>
    </submittedName>
</protein>
<comment type="function">
    <text evidence="1">Arabinosyl transferase responsible for the polymerization of arabinose into the arabinan of arabinogalactan.</text>
</comment>
<keyword evidence="6 16" id="KW-0808">Transferase</keyword>
<evidence type="ECO:0000256" key="9">
    <source>
        <dbReference type="ARBA" id="ARBA00023136"/>
    </source>
</evidence>
<evidence type="ECO:0000256" key="4">
    <source>
        <dbReference type="ARBA" id="ARBA00022475"/>
    </source>
</evidence>
<evidence type="ECO:0000313" key="17">
    <source>
        <dbReference type="Proteomes" id="UP000444980"/>
    </source>
</evidence>
<feature type="transmembrane region" description="Helical" evidence="12">
    <location>
        <begin position="230"/>
        <end position="249"/>
    </location>
</feature>
<feature type="transmembrane region" description="Helical" evidence="12">
    <location>
        <begin position="563"/>
        <end position="583"/>
    </location>
</feature>
<sequence>MGLVADRIHQAGAGQLMTETVKKPTFLTKNDYRGAKLLAAITGLLGALLAIAMPLLPVERTTAKIAWPENNTVSSVVAPLVSYVATDMNVAVPCSAATQLGDKGGVLLSTLPTDGLAATARGLFINATADSIVVIDRNVVILSAPRDAAQANPACRVTFRGNADGVHASIEGLDGANLKGALLNFRTGDHEMRPQIVGVYSDLRGTAPQGLSFTADIDTRYVTSPTRLKFWLMVIGIILTAISLVALGILDSRDGLRHRRILPSGWWKLTWLDGAVTAILVFWWFGGANTSDDGYNMTVGRIASGAGYADNYFRYFGVPQDPFGWHFQVISWMTQVSVAAWWMRLPALLLGLLGWWLISREVIPRLGRAVRNSTPAMWAGAFVFLAIWLPYNNGIRPEPAEAVGALLTWCCVERAIATRRLLPYAIAAITAAFTLALAPGGLMAAAALLAGLRPVVKTLVSRRKRDDWVPMLAPILAAGTAVLFMIFADQSVMPLVTGNKVAADVGPTLEWWQEPIRYYYLILQTGDGTLSRRIGILLMLLSLFYVMFRLLRGRHPNGVARAPIWRLIAVMLGTMFFIAFTPTKWTHHFGVYAGIAGGLAAAAGALMAPALLASRRNRAFATASVLFVTAMAFAGINMWWFVGNYGVPWRDRPVAIAGINVSWIVLAAAVVTALLGLYYHFRDDYVDEKTRTGPVLPGFRFAPLPTVATLLVLFMVASLAKGAWVQRDSWSWTKSNFRAMTGNECALANDVMVAVDPSSGILLPAAVDGKAAPSVAGAIGANAGFTPQGVPENVMSSSTSDDGGELPSQENPGASANESAAGDTWGGVGPIGVNGSTALLPFNLDPKRTPVVGSYGAPGGKAKLETAWYQLPYNTSNPNKDRPLLTVAVAGNVEGIDHDNIEQKGQKLVVEFGRRGPHGKVTPVGRMTPLDAGGAPAWRDLRFPLDKAPRNADVARILVDDASDSTKEWVAVTPPRVDQLRTLNDVVGQTDPVLIDWLPGFVFPCQRPIAVHNGVLEVPKWRIMPEADATRRNSQTWMAGKAGGPLGITEALLTPTMLPTYLRNNWGRDWGGLQRFTVIDPAPPATLVLGTTRESGLWDLAPMRSTGY</sequence>
<feature type="transmembrane region" description="Helical" evidence="12">
    <location>
        <begin position="370"/>
        <end position="391"/>
    </location>
</feature>
<feature type="domain" description="Arabinosyltransferas concanavalin like" evidence="15">
    <location>
        <begin position="60"/>
        <end position="220"/>
    </location>
</feature>
<evidence type="ECO:0000256" key="8">
    <source>
        <dbReference type="ARBA" id="ARBA00022989"/>
    </source>
</evidence>
<evidence type="ECO:0000256" key="11">
    <source>
        <dbReference type="SAM" id="MobiDB-lite"/>
    </source>
</evidence>
<evidence type="ECO:0000256" key="1">
    <source>
        <dbReference type="ARBA" id="ARBA00003001"/>
    </source>
</evidence>
<dbReference type="EMBL" id="BJOU01000001">
    <property type="protein sequence ID" value="GED96343.1"/>
    <property type="molecule type" value="Genomic_DNA"/>
</dbReference>
<comment type="subcellular location">
    <subcellularLocation>
        <location evidence="2">Cell membrane</location>
        <topology evidence="2">Multi-pass membrane protein</topology>
    </subcellularLocation>
</comment>
<organism evidence="16 17">
    <name type="scientific">Gordonia crocea</name>
    <dbReference type="NCBI Taxonomy" id="589162"/>
    <lineage>
        <taxon>Bacteria</taxon>
        <taxon>Bacillati</taxon>
        <taxon>Actinomycetota</taxon>
        <taxon>Actinomycetes</taxon>
        <taxon>Mycobacteriales</taxon>
        <taxon>Gordoniaceae</taxon>
        <taxon>Gordonia</taxon>
    </lineage>
</organism>
<feature type="transmembrane region" description="Helical" evidence="12">
    <location>
        <begin position="654"/>
        <end position="681"/>
    </location>
</feature>
<keyword evidence="7 12" id="KW-0812">Transmembrane</keyword>
<proteinExistence type="inferred from homology"/>
<dbReference type="GO" id="GO:0071555">
    <property type="term" value="P:cell wall organization"/>
    <property type="evidence" value="ECO:0007669"/>
    <property type="project" value="UniProtKB-KW"/>
</dbReference>
<feature type="compositionally biased region" description="Polar residues" evidence="11">
    <location>
        <begin position="808"/>
        <end position="818"/>
    </location>
</feature>
<dbReference type="Gene3D" id="2.60.120.940">
    <property type="entry name" value="EmbC, C-terminal domain, subdomain 2"/>
    <property type="match status" value="1"/>
</dbReference>
<keyword evidence="9 12" id="KW-0472">Membrane</keyword>
<evidence type="ECO:0000256" key="12">
    <source>
        <dbReference type="SAM" id="Phobius"/>
    </source>
</evidence>
<comment type="similarity">
    <text evidence="3">Belongs to the emb family.</text>
</comment>
<dbReference type="Proteomes" id="UP000444980">
    <property type="component" value="Unassembled WGS sequence"/>
</dbReference>
<evidence type="ECO:0000259" key="14">
    <source>
        <dbReference type="Pfam" id="PF14896"/>
    </source>
</evidence>
<reference evidence="17" key="1">
    <citation type="submission" date="2019-06" db="EMBL/GenBank/DDBJ databases">
        <title>Gordonia isolated from sludge of a wastewater treatment plant.</title>
        <authorList>
            <person name="Tamura T."/>
            <person name="Aoyama K."/>
            <person name="Kang Y."/>
            <person name="Saito S."/>
            <person name="Akiyama N."/>
            <person name="Yazawa K."/>
            <person name="Gonoi T."/>
            <person name="Mikami Y."/>
        </authorList>
    </citation>
    <scope>NUCLEOTIDE SEQUENCE [LARGE SCALE GENOMIC DNA]</scope>
    <source>
        <strain evidence="17">NBRC 107697</strain>
    </source>
</reference>
<feature type="transmembrane region" description="Helical" evidence="12">
    <location>
        <begin position="37"/>
        <end position="56"/>
    </location>
</feature>
<feature type="transmembrane region" description="Helical" evidence="12">
    <location>
        <begin position="701"/>
        <end position="724"/>
    </location>
</feature>
<feature type="domain" description="Arabinosyltransferase C-terminal" evidence="14">
    <location>
        <begin position="716"/>
        <end position="1104"/>
    </location>
</feature>